<dbReference type="PROSITE" id="PS00059">
    <property type="entry name" value="ADH_ZINC"/>
    <property type="match status" value="1"/>
</dbReference>
<dbReference type="RefSeq" id="WP_116282364.1">
    <property type="nucleotide sequence ID" value="NZ_NBXA01000012.1"/>
</dbReference>
<keyword evidence="4" id="KW-0560">Oxidoreductase</keyword>
<evidence type="ECO:0000256" key="7">
    <source>
        <dbReference type="SAM" id="MobiDB-lite"/>
    </source>
</evidence>
<dbReference type="InterPro" id="IPR002328">
    <property type="entry name" value="ADH_Zn_CS"/>
</dbReference>
<dbReference type="GO" id="GO:0005829">
    <property type="term" value="C:cytosol"/>
    <property type="evidence" value="ECO:0007669"/>
    <property type="project" value="TreeGrafter"/>
</dbReference>
<evidence type="ECO:0000256" key="3">
    <source>
        <dbReference type="ARBA" id="ARBA00022833"/>
    </source>
</evidence>
<comment type="cofactor">
    <cofactor evidence="6">
        <name>Zn(2+)</name>
        <dbReference type="ChEBI" id="CHEBI:29105"/>
    </cofactor>
</comment>
<name>A0A3E0VXJ4_9MICO</name>
<dbReference type="AlphaFoldDB" id="A0A3E0VXJ4"/>
<gene>
    <name evidence="9" type="ORF">B7R21_06075</name>
</gene>
<proteinExistence type="inferred from homology"/>
<dbReference type="PANTHER" id="PTHR43880:SF12">
    <property type="entry name" value="ALCOHOL DEHYDROGENASE CLASS-3"/>
    <property type="match status" value="1"/>
</dbReference>
<dbReference type="Pfam" id="PF00107">
    <property type="entry name" value="ADH_zinc_N"/>
    <property type="match status" value="1"/>
</dbReference>
<comment type="caution">
    <text evidence="9">The sequence shown here is derived from an EMBL/GenBank/DDBJ whole genome shotgun (WGS) entry which is preliminary data.</text>
</comment>
<dbReference type="SUPFAM" id="SSF51735">
    <property type="entry name" value="NAD(P)-binding Rossmann-fold domains"/>
    <property type="match status" value="1"/>
</dbReference>
<dbReference type="InterPro" id="IPR036291">
    <property type="entry name" value="NAD(P)-bd_dom_sf"/>
</dbReference>
<dbReference type="Pfam" id="PF08240">
    <property type="entry name" value="ADH_N"/>
    <property type="match status" value="1"/>
</dbReference>
<dbReference type="Gene3D" id="3.40.50.720">
    <property type="entry name" value="NAD(P)-binding Rossmann-like Domain"/>
    <property type="match status" value="1"/>
</dbReference>
<evidence type="ECO:0000256" key="5">
    <source>
        <dbReference type="ARBA" id="ARBA00023027"/>
    </source>
</evidence>
<dbReference type="GO" id="GO:0008270">
    <property type="term" value="F:zinc ion binding"/>
    <property type="evidence" value="ECO:0007669"/>
    <property type="project" value="InterPro"/>
</dbReference>
<dbReference type="InterPro" id="IPR011032">
    <property type="entry name" value="GroES-like_sf"/>
</dbReference>
<evidence type="ECO:0000256" key="6">
    <source>
        <dbReference type="RuleBase" id="RU361277"/>
    </source>
</evidence>
<organism evidence="9 10">
    <name type="scientific">Subtercola boreus</name>
    <dbReference type="NCBI Taxonomy" id="120213"/>
    <lineage>
        <taxon>Bacteria</taxon>
        <taxon>Bacillati</taxon>
        <taxon>Actinomycetota</taxon>
        <taxon>Actinomycetes</taxon>
        <taxon>Micrococcales</taxon>
        <taxon>Microbacteriaceae</taxon>
        <taxon>Subtercola</taxon>
    </lineage>
</organism>
<protein>
    <submittedName>
        <fullName evidence="9">Alcohol dehydrogenase</fullName>
    </submittedName>
</protein>
<evidence type="ECO:0000313" key="9">
    <source>
        <dbReference type="EMBL" id="RFA14606.1"/>
    </source>
</evidence>
<feature type="compositionally biased region" description="Polar residues" evidence="7">
    <location>
        <begin position="389"/>
        <end position="402"/>
    </location>
</feature>
<reference evidence="9 10" key="1">
    <citation type="submission" date="2017-04" db="EMBL/GenBank/DDBJ databases">
        <title>Comparative genome analysis of Subtercola boreus.</title>
        <authorList>
            <person name="Cho Y.-J."/>
            <person name="Cho A."/>
            <person name="Kim O.-S."/>
            <person name="Lee J.-I."/>
        </authorList>
    </citation>
    <scope>NUCLEOTIDE SEQUENCE [LARGE SCALE GENOMIC DNA]</scope>
    <source>
        <strain evidence="9 10">P27444</strain>
    </source>
</reference>
<dbReference type="InterPro" id="IPR013149">
    <property type="entry name" value="ADH-like_C"/>
</dbReference>
<evidence type="ECO:0000313" key="10">
    <source>
        <dbReference type="Proteomes" id="UP000256709"/>
    </source>
</evidence>
<dbReference type="SUPFAM" id="SSF50129">
    <property type="entry name" value="GroES-like"/>
    <property type="match status" value="2"/>
</dbReference>
<feature type="domain" description="Enoyl reductase (ER)" evidence="8">
    <location>
        <begin position="28"/>
        <end position="371"/>
    </location>
</feature>
<dbReference type="Proteomes" id="UP000256709">
    <property type="component" value="Unassembled WGS sequence"/>
</dbReference>
<dbReference type="GO" id="GO:0051903">
    <property type="term" value="F:S-(hydroxymethyl)glutathione dehydrogenase [NAD(P)+] activity"/>
    <property type="evidence" value="ECO:0007669"/>
    <property type="project" value="TreeGrafter"/>
</dbReference>
<dbReference type="SMART" id="SM00829">
    <property type="entry name" value="PKS_ER"/>
    <property type="match status" value="1"/>
</dbReference>
<sequence>MIDEDATSRRGTVRGAVLSRIGSKRPYSVSRPLEIRRVQLDAPGATEIEVRIEVASLCHSDLSVVSGVRPRPVPMLLGHEAAGIVEVVGSEVVGVSIGDRVVMTFLPRCEECAACASGGASPCERGSASNGEGTLLSGGIRIHDDEGAIFHHLGVSGFAERSVVDYRSVVVVDQDVPPDVAALMGCAVLTGGGAVLNTGQLVSGERLAVMGLGGVGMAALLVGLAHDGVTVIGIDVHADKLETARGLGAHEVYTPTEAAELGITADLVVEAVGRAVAFEAAVAMTAIGGRTVTAGLPAPDDLASISPLALVAGARRILGSYLGGSVPKRDIPRFVDLWRAGRLPVESLVSSEVSLENINGSMDALADGHVLRQIIRFDQAPTQAPPDSILTTEAPNQESIQI</sequence>
<evidence type="ECO:0000256" key="1">
    <source>
        <dbReference type="ARBA" id="ARBA00008072"/>
    </source>
</evidence>
<dbReference type="OrthoDB" id="334894at2"/>
<keyword evidence="3 6" id="KW-0862">Zinc</keyword>
<dbReference type="GO" id="GO:0046294">
    <property type="term" value="P:formaldehyde catabolic process"/>
    <property type="evidence" value="ECO:0007669"/>
    <property type="project" value="TreeGrafter"/>
</dbReference>
<evidence type="ECO:0000256" key="2">
    <source>
        <dbReference type="ARBA" id="ARBA00022723"/>
    </source>
</evidence>
<feature type="region of interest" description="Disordered" evidence="7">
    <location>
        <begin position="382"/>
        <end position="402"/>
    </location>
</feature>
<dbReference type="PANTHER" id="PTHR43880">
    <property type="entry name" value="ALCOHOL DEHYDROGENASE"/>
    <property type="match status" value="1"/>
</dbReference>
<dbReference type="EMBL" id="NBXA01000012">
    <property type="protein sequence ID" value="RFA14606.1"/>
    <property type="molecule type" value="Genomic_DNA"/>
</dbReference>
<keyword evidence="2 6" id="KW-0479">Metal-binding</keyword>
<evidence type="ECO:0000259" key="8">
    <source>
        <dbReference type="SMART" id="SM00829"/>
    </source>
</evidence>
<keyword evidence="5" id="KW-0520">NAD</keyword>
<comment type="similarity">
    <text evidence="1 6">Belongs to the zinc-containing alcohol dehydrogenase family.</text>
</comment>
<dbReference type="InterPro" id="IPR020843">
    <property type="entry name" value="ER"/>
</dbReference>
<dbReference type="InterPro" id="IPR013154">
    <property type="entry name" value="ADH-like_N"/>
</dbReference>
<evidence type="ECO:0000256" key="4">
    <source>
        <dbReference type="ARBA" id="ARBA00023002"/>
    </source>
</evidence>
<dbReference type="Gene3D" id="3.90.180.10">
    <property type="entry name" value="Medium-chain alcohol dehydrogenases, catalytic domain"/>
    <property type="match status" value="1"/>
</dbReference>
<accession>A0A3E0VXJ4</accession>